<proteinExistence type="predicted"/>
<sequence>MALVYVCAALATPPAAATVTGVVPSPKSKVTIPVGAAPPMLSDSTLARNVTGWPVTEGSGSPLTVVVVAAGPTVCVPVPVEGLKSASPL</sequence>
<gene>
    <name evidence="2" type="ORF">BG653_05641</name>
</gene>
<accession>A0ABX3XQ84</accession>
<evidence type="ECO:0000313" key="2">
    <source>
        <dbReference type="EMBL" id="OSY39997.1"/>
    </source>
</evidence>
<comment type="caution">
    <text evidence="2">The sequence shown here is derived from an EMBL/GenBank/DDBJ whole genome shotgun (WGS) entry which is preliminary data.</text>
</comment>
<evidence type="ECO:0000256" key="1">
    <source>
        <dbReference type="SAM" id="SignalP"/>
    </source>
</evidence>
<protein>
    <recommendedName>
        <fullName evidence="4">Secreted protein</fullName>
    </recommendedName>
</protein>
<feature type="chain" id="PRO_5046483326" description="Secreted protein" evidence="1">
    <location>
        <begin position="18"/>
        <end position="89"/>
    </location>
</feature>
<keyword evidence="3" id="KW-1185">Reference proteome</keyword>
<feature type="signal peptide" evidence="1">
    <location>
        <begin position="1"/>
        <end position="17"/>
    </location>
</feature>
<reference evidence="2 3" key="1">
    <citation type="submission" date="2016-09" db="EMBL/GenBank/DDBJ databases">
        <title>Streptomyces platensis DSM40041, a candidate organism with high potential of specific P450 cytochromes.</title>
        <authorList>
            <person name="Grumaz C."/>
            <person name="Vainshtein Y."/>
            <person name="Kirstahler P."/>
            <person name="Sohn K."/>
        </authorList>
    </citation>
    <scope>NUCLEOTIDE SEQUENCE [LARGE SCALE GENOMIC DNA]</scope>
    <source>
        <strain evidence="2 3">DSM 40041</strain>
    </source>
</reference>
<organism evidence="2 3">
    <name type="scientific">Streptomyces platensis</name>
    <dbReference type="NCBI Taxonomy" id="58346"/>
    <lineage>
        <taxon>Bacteria</taxon>
        <taxon>Bacillati</taxon>
        <taxon>Actinomycetota</taxon>
        <taxon>Actinomycetes</taxon>
        <taxon>Kitasatosporales</taxon>
        <taxon>Streptomycetaceae</taxon>
        <taxon>Streptomyces</taxon>
    </lineage>
</organism>
<name>A0ABX3XQ84_STRPT</name>
<evidence type="ECO:0000313" key="3">
    <source>
        <dbReference type="Proteomes" id="UP000194225"/>
    </source>
</evidence>
<dbReference type="Proteomes" id="UP000194225">
    <property type="component" value="Unassembled WGS sequence"/>
</dbReference>
<dbReference type="EMBL" id="MIGA01000049">
    <property type="protein sequence ID" value="OSY39997.1"/>
    <property type="molecule type" value="Genomic_DNA"/>
</dbReference>
<evidence type="ECO:0008006" key="4">
    <source>
        <dbReference type="Google" id="ProtNLM"/>
    </source>
</evidence>
<keyword evidence="1" id="KW-0732">Signal</keyword>